<accession>A0A3E2WQJ9</accession>
<dbReference type="AlphaFoldDB" id="A0A3E2WQJ9"/>
<evidence type="ECO:0000313" key="1">
    <source>
        <dbReference type="EMBL" id="RGC29479.1"/>
    </source>
</evidence>
<organism evidence="1 2">
    <name type="scientific">Hungatella hathewayi</name>
    <dbReference type="NCBI Taxonomy" id="154046"/>
    <lineage>
        <taxon>Bacteria</taxon>
        <taxon>Bacillati</taxon>
        <taxon>Bacillota</taxon>
        <taxon>Clostridia</taxon>
        <taxon>Lachnospirales</taxon>
        <taxon>Lachnospiraceae</taxon>
        <taxon>Hungatella</taxon>
    </lineage>
</organism>
<sequence length="73" mass="8093">MVNTADTHENSDEFSLRVCFPSGLVGLKEVHMPVPILISGAYALKDASRRCLFQFRTAGLIQSEVKIPYPGRN</sequence>
<comment type="caution">
    <text evidence="1">The sequence shown here is derived from an EMBL/GenBank/DDBJ whole genome shotgun (WGS) entry which is preliminary data.</text>
</comment>
<name>A0A3E2WQJ9_9FIRM</name>
<reference evidence="1 2" key="1">
    <citation type="submission" date="2018-08" db="EMBL/GenBank/DDBJ databases">
        <title>A genome reference for cultivated species of the human gut microbiota.</title>
        <authorList>
            <person name="Zou Y."/>
            <person name="Xue W."/>
            <person name="Luo G."/>
        </authorList>
    </citation>
    <scope>NUCLEOTIDE SEQUENCE [LARGE SCALE GENOMIC DNA]</scope>
    <source>
        <strain evidence="1 2">AF19-21</strain>
    </source>
</reference>
<dbReference type="EMBL" id="QVIA01000016">
    <property type="protein sequence ID" value="RGC29479.1"/>
    <property type="molecule type" value="Genomic_DNA"/>
</dbReference>
<evidence type="ECO:0000313" key="2">
    <source>
        <dbReference type="Proteomes" id="UP000261111"/>
    </source>
</evidence>
<dbReference type="Proteomes" id="UP000261111">
    <property type="component" value="Unassembled WGS sequence"/>
</dbReference>
<proteinExistence type="predicted"/>
<gene>
    <name evidence="1" type="ORF">DWX41_14445</name>
</gene>
<protein>
    <submittedName>
        <fullName evidence="1">Uncharacterized protein</fullName>
    </submittedName>
</protein>